<evidence type="ECO:0008006" key="3">
    <source>
        <dbReference type="Google" id="ProtNLM"/>
    </source>
</evidence>
<organism evidence="1 2">
    <name type="scientific">Pedococcus badiiscoriae</name>
    <dbReference type="NCBI Taxonomy" id="642776"/>
    <lineage>
        <taxon>Bacteria</taxon>
        <taxon>Bacillati</taxon>
        <taxon>Actinomycetota</taxon>
        <taxon>Actinomycetes</taxon>
        <taxon>Micrococcales</taxon>
        <taxon>Intrasporangiaceae</taxon>
        <taxon>Pedococcus</taxon>
    </lineage>
</organism>
<dbReference type="EMBL" id="JACCAB010000001">
    <property type="protein sequence ID" value="NYG08030.1"/>
    <property type="molecule type" value="Genomic_DNA"/>
</dbReference>
<protein>
    <recommendedName>
        <fullName evidence="3">Peptidase C39-like domain-containing protein</fullName>
    </recommendedName>
</protein>
<dbReference type="Proteomes" id="UP000573599">
    <property type="component" value="Unassembled WGS sequence"/>
</dbReference>
<dbReference type="AlphaFoldDB" id="A0A852WGS6"/>
<comment type="caution">
    <text evidence="1">The sequence shown here is derived from an EMBL/GenBank/DDBJ whole genome shotgun (WGS) entry which is preliminary data.</text>
</comment>
<dbReference type="RefSeq" id="WP_238338093.1">
    <property type="nucleotide sequence ID" value="NZ_JACCAB010000001.1"/>
</dbReference>
<name>A0A852WGS6_9MICO</name>
<proteinExistence type="predicted"/>
<reference evidence="1 2" key="1">
    <citation type="submission" date="2020-07" db="EMBL/GenBank/DDBJ databases">
        <title>Sequencing the genomes of 1000 actinobacteria strains.</title>
        <authorList>
            <person name="Klenk H.-P."/>
        </authorList>
    </citation>
    <scope>NUCLEOTIDE SEQUENCE [LARGE SCALE GENOMIC DNA]</scope>
    <source>
        <strain evidence="1 2">DSM 23987</strain>
    </source>
</reference>
<evidence type="ECO:0000313" key="2">
    <source>
        <dbReference type="Proteomes" id="UP000573599"/>
    </source>
</evidence>
<sequence>MSSGYRLRSGDVGPVQQSPVTCGSACLTVARMLVNPAFARWITTGEGPRGDAPPAATEQERFAAYERVVMGRTNRLYAGGGRLNVPWPRALGTPPWGARKELEYGASRRGTDYELRAVRPLTKGGLRDAHARLVEVVADGEPALLYIGNGLLPRHVTLVLPGDGDSVLDVYDPASGQVTLLDQERFARRALRIAGWDVPWITVQPNGTRKVQAFGFSTGISSASRTSGVSASA</sequence>
<keyword evidence="2" id="KW-1185">Reference proteome</keyword>
<accession>A0A852WGS6</accession>
<evidence type="ECO:0000313" key="1">
    <source>
        <dbReference type="EMBL" id="NYG08030.1"/>
    </source>
</evidence>
<gene>
    <name evidence="1" type="ORF">BJ986_002517</name>
</gene>